<accession>A0A1G4EMN8</accession>
<gene>
    <name evidence="1" type="ORF">BWGO95_01499</name>
</gene>
<name>A0A1G4EMN8_BACMY</name>
<dbReference type="AlphaFoldDB" id="A0A1G4EMN8"/>
<organism evidence="1 2">
    <name type="scientific">Bacillus mycoides</name>
    <dbReference type="NCBI Taxonomy" id="1405"/>
    <lineage>
        <taxon>Bacteria</taxon>
        <taxon>Bacillati</taxon>
        <taxon>Bacillota</taxon>
        <taxon>Bacilli</taxon>
        <taxon>Bacillales</taxon>
        <taxon>Bacillaceae</taxon>
        <taxon>Bacillus</taxon>
        <taxon>Bacillus cereus group</taxon>
    </lineage>
</organism>
<evidence type="ECO:0000313" key="1">
    <source>
        <dbReference type="EMBL" id="SCB67376.1"/>
    </source>
</evidence>
<sequence>MRDKTKHDIYHERIASEYDLPTSKDGSYARMMFSAVKGLHENGVDVQYLLKRMLNKIENGEPIVTPVKRGRKT</sequence>
<proteinExistence type="predicted"/>
<dbReference type="Proteomes" id="UP000195696">
    <property type="component" value="Unassembled WGS sequence"/>
</dbReference>
<dbReference type="EMBL" id="FMAK01000026">
    <property type="protein sequence ID" value="SCB67376.1"/>
    <property type="molecule type" value="Genomic_DNA"/>
</dbReference>
<evidence type="ECO:0000313" key="2">
    <source>
        <dbReference type="Proteomes" id="UP000195696"/>
    </source>
</evidence>
<reference evidence="1 2" key="1">
    <citation type="submission" date="2016-08" db="EMBL/GenBank/DDBJ databases">
        <authorList>
            <person name="Seilhamer J.J."/>
        </authorList>
    </citation>
    <scope>NUCLEOTIDE SEQUENCE [LARGE SCALE GENOMIC DNA]</scope>
    <source>
        <strain evidence="1 2">SDA_GO95</strain>
    </source>
</reference>
<protein>
    <submittedName>
        <fullName evidence="1">Uncharacterized protein</fullName>
    </submittedName>
</protein>